<dbReference type="OrthoDB" id="10004862at2759"/>
<dbReference type="GO" id="GO:0016491">
    <property type="term" value="F:oxidoreductase activity"/>
    <property type="evidence" value="ECO:0007669"/>
    <property type="project" value="UniProtKB-KW"/>
</dbReference>
<dbReference type="Proteomes" id="UP000184267">
    <property type="component" value="Unassembled WGS sequence"/>
</dbReference>
<dbReference type="EMBL" id="MNAD01000872">
    <property type="protein sequence ID" value="OJT09867.1"/>
    <property type="molecule type" value="Genomic_DNA"/>
</dbReference>
<gene>
    <name evidence="2" type="ORF">TRAPUB_13610</name>
</gene>
<evidence type="ECO:0000256" key="1">
    <source>
        <dbReference type="ARBA" id="ARBA00023002"/>
    </source>
</evidence>
<keyword evidence="1" id="KW-0560">Oxidoreductase</keyword>
<sequence>MATPTVPKLPPTIRQGVLNLPGATFETQRTAERLLAEDRERHHCFWGRVGFHNHLSHHILAAYDLGAPAALLQKIFDAESKEPWDLYTMNRTEGGKVEPLEEEVDAENWTRFLGDGKYYPSYLAFFTREVSALGAGETLERYIFAPAANGNGAQMLLRFIGGA</sequence>
<proteinExistence type="predicted"/>
<evidence type="ECO:0000313" key="3">
    <source>
        <dbReference type="Proteomes" id="UP000184267"/>
    </source>
</evidence>
<dbReference type="AlphaFoldDB" id="A0A1M2VQJ9"/>
<protein>
    <recommendedName>
        <fullName evidence="4">Oxidoreductase AflY</fullName>
    </recommendedName>
</protein>
<dbReference type="InterPro" id="IPR025337">
    <property type="entry name" value="Questin_oxidase-like"/>
</dbReference>
<comment type="caution">
    <text evidence="2">The sequence shown here is derived from an EMBL/GenBank/DDBJ whole genome shotgun (WGS) entry which is preliminary data.</text>
</comment>
<dbReference type="OMA" id="MAFASHV"/>
<evidence type="ECO:0008006" key="4">
    <source>
        <dbReference type="Google" id="ProtNLM"/>
    </source>
</evidence>
<evidence type="ECO:0000313" key="2">
    <source>
        <dbReference type="EMBL" id="OJT09867.1"/>
    </source>
</evidence>
<dbReference type="Pfam" id="PF14027">
    <property type="entry name" value="Questin_oxidase"/>
    <property type="match status" value="1"/>
</dbReference>
<keyword evidence="3" id="KW-1185">Reference proteome</keyword>
<dbReference type="PANTHER" id="PTHR35870:SF1">
    <property type="entry name" value="PROTEIN, PUTATIVE (AFU_ORTHOLOGUE AFUA_5G03330)-RELATED"/>
    <property type="match status" value="1"/>
</dbReference>
<reference evidence="2 3" key="1">
    <citation type="submission" date="2016-10" db="EMBL/GenBank/DDBJ databases">
        <title>Genome sequence of the basidiomycete white-rot fungus Trametes pubescens.</title>
        <authorList>
            <person name="Makela M.R."/>
            <person name="Granchi Z."/>
            <person name="Peng M."/>
            <person name="De Vries R.P."/>
            <person name="Grigoriev I."/>
            <person name="Riley R."/>
            <person name="Hilden K."/>
        </authorList>
    </citation>
    <scope>NUCLEOTIDE SEQUENCE [LARGE SCALE GENOMIC DNA]</scope>
    <source>
        <strain evidence="2 3">FBCC735</strain>
    </source>
</reference>
<dbReference type="PANTHER" id="PTHR35870">
    <property type="entry name" value="PROTEIN, PUTATIVE (AFU_ORTHOLOGUE AFUA_5G03330)-RELATED"/>
    <property type="match status" value="1"/>
</dbReference>
<name>A0A1M2VQJ9_TRAPU</name>
<organism evidence="2 3">
    <name type="scientific">Trametes pubescens</name>
    <name type="common">White-rot fungus</name>
    <dbReference type="NCBI Taxonomy" id="154538"/>
    <lineage>
        <taxon>Eukaryota</taxon>
        <taxon>Fungi</taxon>
        <taxon>Dikarya</taxon>
        <taxon>Basidiomycota</taxon>
        <taxon>Agaricomycotina</taxon>
        <taxon>Agaricomycetes</taxon>
        <taxon>Polyporales</taxon>
        <taxon>Polyporaceae</taxon>
        <taxon>Trametes</taxon>
    </lineage>
</organism>
<accession>A0A1M2VQJ9</accession>